<accession>A0ACC2T326</accession>
<comment type="caution">
    <text evidence="1">The sequence shown here is derived from an EMBL/GenBank/DDBJ whole genome shotgun (WGS) entry which is preliminary data.</text>
</comment>
<proteinExistence type="predicted"/>
<keyword evidence="2" id="KW-1185">Reference proteome</keyword>
<name>A0ACC2T326_9FUNG</name>
<gene>
    <name evidence="1" type="primary">TOM70</name>
    <name evidence="1" type="ORF">DSO57_1024397</name>
</gene>
<dbReference type="Proteomes" id="UP001165960">
    <property type="component" value="Unassembled WGS sequence"/>
</dbReference>
<organism evidence="1 2">
    <name type="scientific">Entomophthora muscae</name>
    <dbReference type="NCBI Taxonomy" id="34485"/>
    <lineage>
        <taxon>Eukaryota</taxon>
        <taxon>Fungi</taxon>
        <taxon>Fungi incertae sedis</taxon>
        <taxon>Zoopagomycota</taxon>
        <taxon>Entomophthoromycotina</taxon>
        <taxon>Entomophthoromycetes</taxon>
        <taxon>Entomophthorales</taxon>
        <taxon>Entomophthoraceae</taxon>
        <taxon>Entomophthora</taxon>
    </lineage>
</organism>
<reference evidence="1" key="1">
    <citation type="submission" date="2022-04" db="EMBL/GenBank/DDBJ databases">
        <title>Genome of the entomopathogenic fungus Entomophthora muscae.</title>
        <authorList>
            <person name="Elya C."/>
            <person name="Lovett B.R."/>
            <person name="Lee E."/>
            <person name="Macias A.M."/>
            <person name="Hajek A.E."/>
            <person name="De Bivort B.L."/>
            <person name="Kasson M.T."/>
            <person name="De Fine Licht H.H."/>
            <person name="Stajich J.E."/>
        </authorList>
    </citation>
    <scope>NUCLEOTIDE SEQUENCE</scope>
    <source>
        <strain evidence="1">Berkeley</strain>
    </source>
</reference>
<dbReference type="EMBL" id="QTSX02003682">
    <property type="protein sequence ID" value="KAJ9068856.1"/>
    <property type="molecule type" value="Genomic_DNA"/>
</dbReference>
<evidence type="ECO:0000313" key="1">
    <source>
        <dbReference type="EMBL" id="KAJ9068856.1"/>
    </source>
</evidence>
<protein>
    <submittedName>
        <fullName evidence="1">TOM (Translocase of outer membrane) complex component</fullName>
    </submittedName>
</protein>
<evidence type="ECO:0000313" key="2">
    <source>
        <dbReference type="Proteomes" id="UP001165960"/>
    </source>
</evidence>
<sequence length="582" mass="65406">MVGQQGAKVASKGSESWLNRLQNKDWKLYAGVIGAVALAALGVGAIYYSTRPSNRGDKKKPKKGSKGSSDSSDIQPLLEEVSPKEVSESDSKLQGYFAMSAVDIAKLINDEREEISKRLKEEGNEKFRRSDYNEAIRCYSKGIEFKPHAVLYCNRAACQANLRNYNETIEDCNLALALNKQYLKAYLRRGQAYEKLSRQREALDDYTAAHILSESRNNVASSSVERVLTNIASAEAREVFKNKVFEFPTKSVIEAFMAPFEFEIIEESDRSSSGDDAYIKANNFMVSKKYQDAYKSVEIALKEGTTFECDALLLRALFRVILRKTEEALEDADKALGFRPLEPIPYIIRATHLVEQNQISEALECLNEAKGMNPDSFEVSYHQAQLQFMMGDFVAAVESYKECIKLRPNSVLSYVQLGVAQFKMNDSKAADLTYRNLIKEFPKSPEAHNYYAELLMAMDRNEEALARLDEALKCDPTFVLASVNLAILNLQYTKDFARAEVYCLKALEGDPESDVANATLAQIYLVQNKNKEAAVAFQRCIEYARTEKEVEAAASYKEAALAQIRFYEAHPEIAQVSDLISS</sequence>